<dbReference type="Pfam" id="PF02824">
    <property type="entry name" value="TGS"/>
    <property type="match status" value="1"/>
</dbReference>
<comment type="caution">
    <text evidence="2">The sequence shown here is derived from an EMBL/GenBank/DDBJ whole genome shotgun (WGS) entry which is preliminary data.</text>
</comment>
<evidence type="ECO:0000313" key="3">
    <source>
        <dbReference type="Proteomes" id="UP001180489"/>
    </source>
</evidence>
<dbReference type="Gene3D" id="3.10.20.30">
    <property type="match status" value="1"/>
</dbReference>
<keyword evidence="3" id="KW-1185">Reference proteome</keyword>
<evidence type="ECO:0000259" key="1">
    <source>
        <dbReference type="Pfam" id="PF02824"/>
    </source>
</evidence>
<reference evidence="2" key="1">
    <citation type="submission" date="2024-05" db="EMBL/GenBank/DDBJ databases">
        <title>30 novel species of actinomycetes from the DSMZ collection.</title>
        <authorList>
            <person name="Nouioui I."/>
        </authorList>
    </citation>
    <scope>NUCLEOTIDE SEQUENCE</scope>
    <source>
        <strain evidence="2">DSM 41014</strain>
    </source>
</reference>
<feature type="domain" description="TGS" evidence="1">
    <location>
        <begin position="125"/>
        <end position="149"/>
    </location>
</feature>
<protein>
    <submittedName>
        <fullName evidence="2">TGS domain-containing protein</fullName>
    </submittedName>
</protein>
<feature type="non-terminal residue" evidence="2">
    <location>
        <position position="1"/>
    </location>
</feature>
<name>A0ABU2UYG1_9ACTN</name>
<dbReference type="SUPFAM" id="SSF81301">
    <property type="entry name" value="Nucleotidyltransferase"/>
    <property type="match status" value="1"/>
</dbReference>
<organism evidence="2 3">
    <name type="scientific">Streptomyces hintoniae</name>
    <dbReference type="NCBI Taxonomy" id="3075521"/>
    <lineage>
        <taxon>Bacteria</taxon>
        <taxon>Bacillati</taxon>
        <taxon>Actinomycetota</taxon>
        <taxon>Actinomycetes</taxon>
        <taxon>Kitasatosporales</taxon>
        <taxon>Streptomycetaceae</taxon>
        <taxon>Streptomyces</taxon>
    </lineage>
</organism>
<dbReference type="SUPFAM" id="SSF81271">
    <property type="entry name" value="TGS-like"/>
    <property type="match status" value="1"/>
</dbReference>
<dbReference type="InterPro" id="IPR004095">
    <property type="entry name" value="TGS"/>
</dbReference>
<dbReference type="Proteomes" id="UP001180489">
    <property type="component" value="Unassembled WGS sequence"/>
</dbReference>
<dbReference type="InterPro" id="IPR043519">
    <property type="entry name" value="NT_sf"/>
</dbReference>
<accession>A0ABU2UYG1</accession>
<sequence length="149" mass="16660">VMDKVEDCDQIAKYFINKYQIAPECIEDNIRHPRAGGNQSLTITYKNGHDTIKVVILTKTMLKTTRLGILMGEAASPLSQSVIQASLRNLQNLIADNESDIEEQPSDAVTVVDKLIDYLHERKIICYTPNGDAYELPRGSTALDFAYTI</sequence>
<dbReference type="EMBL" id="JAVRFF010000349">
    <property type="protein sequence ID" value="MDT0478324.1"/>
    <property type="molecule type" value="Genomic_DNA"/>
</dbReference>
<feature type="non-terminal residue" evidence="2">
    <location>
        <position position="149"/>
    </location>
</feature>
<dbReference type="InterPro" id="IPR012676">
    <property type="entry name" value="TGS-like"/>
</dbReference>
<proteinExistence type="predicted"/>
<gene>
    <name evidence="2" type="ORF">RM863_40085</name>
</gene>
<evidence type="ECO:0000313" key="2">
    <source>
        <dbReference type="EMBL" id="MDT0478324.1"/>
    </source>
</evidence>
<dbReference type="InterPro" id="IPR012675">
    <property type="entry name" value="Beta-grasp_dom_sf"/>
</dbReference>